<name>A0A9W8A299_9FUNG</name>
<feature type="compositionally biased region" description="Pro residues" evidence="1">
    <location>
        <begin position="206"/>
        <end position="215"/>
    </location>
</feature>
<feature type="compositionally biased region" description="Polar residues" evidence="1">
    <location>
        <begin position="478"/>
        <end position="496"/>
    </location>
</feature>
<keyword evidence="5" id="KW-1185">Reference proteome</keyword>
<dbReference type="PANTHER" id="PTHR23172">
    <property type="entry name" value="AUXILIN/CYCLIN G-ASSOCIATED KINASE-RELATED"/>
    <property type="match status" value="1"/>
</dbReference>
<feature type="compositionally biased region" description="Polar residues" evidence="1">
    <location>
        <begin position="90"/>
        <end position="101"/>
    </location>
</feature>
<dbReference type="SMART" id="SM00028">
    <property type="entry name" value="TPR"/>
    <property type="match status" value="3"/>
</dbReference>
<dbReference type="InterPro" id="IPR001623">
    <property type="entry name" value="DnaJ_domain"/>
</dbReference>
<dbReference type="PROSITE" id="PS50030">
    <property type="entry name" value="UBA"/>
    <property type="match status" value="1"/>
</dbReference>
<dbReference type="GO" id="GO:0030276">
    <property type="term" value="F:clathrin binding"/>
    <property type="evidence" value="ECO:0007669"/>
    <property type="project" value="TreeGrafter"/>
</dbReference>
<feature type="domain" description="UBA" evidence="2">
    <location>
        <begin position="224"/>
        <end position="263"/>
    </location>
</feature>
<feature type="compositionally biased region" description="Basic and acidic residues" evidence="1">
    <location>
        <begin position="80"/>
        <end position="89"/>
    </location>
</feature>
<comment type="caution">
    <text evidence="4">The sequence shown here is derived from an EMBL/GenBank/DDBJ whole genome shotgun (WGS) entry which is preliminary data.</text>
</comment>
<dbReference type="InterPro" id="IPR015940">
    <property type="entry name" value="UBA"/>
</dbReference>
<dbReference type="GO" id="GO:0072583">
    <property type="term" value="P:clathrin-dependent endocytosis"/>
    <property type="evidence" value="ECO:0007669"/>
    <property type="project" value="TreeGrafter"/>
</dbReference>
<dbReference type="AlphaFoldDB" id="A0A9W8A299"/>
<proteinExistence type="predicted"/>
<protein>
    <submittedName>
        <fullName evidence="4">Auxilin-like clathrin-binding protein required for normal clathrin function</fullName>
    </submittedName>
</protein>
<feature type="domain" description="J" evidence="3">
    <location>
        <begin position="762"/>
        <end position="825"/>
    </location>
</feature>
<feature type="region of interest" description="Disordered" evidence="1">
    <location>
        <begin position="268"/>
        <end position="321"/>
    </location>
</feature>
<feature type="compositionally biased region" description="Polar residues" evidence="1">
    <location>
        <begin position="272"/>
        <end position="288"/>
    </location>
</feature>
<dbReference type="InterPro" id="IPR011990">
    <property type="entry name" value="TPR-like_helical_dom_sf"/>
</dbReference>
<feature type="compositionally biased region" description="Polar residues" evidence="1">
    <location>
        <begin position="146"/>
        <end position="158"/>
    </location>
</feature>
<dbReference type="InterPro" id="IPR036869">
    <property type="entry name" value="J_dom_sf"/>
</dbReference>
<feature type="region of interest" description="Disordered" evidence="1">
    <location>
        <begin position="468"/>
        <end position="506"/>
    </location>
</feature>
<organism evidence="4 5">
    <name type="scientific">Mycoemilia scoparia</name>
    <dbReference type="NCBI Taxonomy" id="417184"/>
    <lineage>
        <taxon>Eukaryota</taxon>
        <taxon>Fungi</taxon>
        <taxon>Fungi incertae sedis</taxon>
        <taxon>Zoopagomycota</taxon>
        <taxon>Kickxellomycotina</taxon>
        <taxon>Kickxellomycetes</taxon>
        <taxon>Kickxellales</taxon>
        <taxon>Kickxellaceae</taxon>
        <taxon>Mycoemilia</taxon>
    </lineage>
</organism>
<reference evidence="4" key="1">
    <citation type="submission" date="2022-07" db="EMBL/GenBank/DDBJ databases">
        <title>Phylogenomic reconstructions and comparative analyses of Kickxellomycotina fungi.</title>
        <authorList>
            <person name="Reynolds N.K."/>
            <person name="Stajich J.E."/>
            <person name="Barry K."/>
            <person name="Grigoriev I.V."/>
            <person name="Crous P."/>
            <person name="Smith M.E."/>
        </authorList>
    </citation>
    <scope>NUCLEOTIDE SEQUENCE</scope>
    <source>
        <strain evidence="4">NBRC 100468</strain>
    </source>
</reference>
<dbReference type="PROSITE" id="PS50076">
    <property type="entry name" value="DNAJ_2"/>
    <property type="match status" value="1"/>
</dbReference>
<feature type="compositionally biased region" description="Polar residues" evidence="1">
    <location>
        <begin position="58"/>
        <end position="67"/>
    </location>
</feature>
<dbReference type="EMBL" id="JANBPU010000027">
    <property type="protein sequence ID" value="KAJ1919411.1"/>
    <property type="molecule type" value="Genomic_DNA"/>
</dbReference>
<dbReference type="Gene3D" id="1.25.40.10">
    <property type="entry name" value="Tetratricopeptide repeat domain"/>
    <property type="match status" value="1"/>
</dbReference>
<accession>A0A9W8A299</accession>
<dbReference type="Gene3D" id="1.10.8.10">
    <property type="entry name" value="DNA helicase RuvA subunit, C-terminal domain"/>
    <property type="match status" value="1"/>
</dbReference>
<feature type="region of interest" description="Disordered" evidence="1">
    <location>
        <begin position="1"/>
        <end position="221"/>
    </location>
</feature>
<dbReference type="GO" id="GO:0031982">
    <property type="term" value="C:vesicle"/>
    <property type="evidence" value="ECO:0007669"/>
    <property type="project" value="TreeGrafter"/>
</dbReference>
<feature type="compositionally biased region" description="Polar residues" evidence="1">
    <location>
        <begin position="114"/>
        <end position="131"/>
    </location>
</feature>
<dbReference type="SUPFAM" id="SSF48452">
    <property type="entry name" value="TPR-like"/>
    <property type="match status" value="1"/>
</dbReference>
<feature type="compositionally biased region" description="Polar residues" evidence="1">
    <location>
        <begin position="9"/>
        <end position="40"/>
    </location>
</feature>
<evidence type="ECO:0000259" key="3">
    <source>
        <dbReference type="PROSITE" id="PS50076"/>
    </source>
</evidence>
<dbReference type="SMART" id="SM00165">
    <property type="entry name" value="UBA"/>
    <property type="match status" value="1"/>
</dbReference>
<evidence type="ECO:0000313" key="5">
    <source>
        <dbReference type="Proteomes" id="UP001150538"/>
    </source>
</evidence>
<feature type="region of interest" description="Disordered" evidence="1">
    <location>
        <begin position="667"/>
        <end position="701"/>
    </location>
</feature>
<sequence>MDDLKGLNWGNSNSTAKPNGSSLPRFSEAATNKTPNSTATRMKAGGTNSSGSTKKSDPFSNLISFDNTPGKELSNLSLNERQRLKDNDSRSQGTYSPTSQVDAKEIDQLAILSGISSTVRPSTRNNNSSNDIWDFDQLYKPKNNEPVGNSTPPKNSKTLDFDPLSQIESERGTRTPSAQIKIPPNSADIIPSELSPIPMDEDPIPETRPTPPPKPKNLRSKDISIDSKIARIMQHGFDFDQAKTALSMSNNNVIDAMDLLIRQQSEVDRLSSNRNSTKTTYNNRQTHPVSEKRDGLLSSRQQHTPNRRYSDSSDEGWGMKGVNSDAIGNSADKFMTAANEIGNAVWSQASTWFQKGKQKIQEYQESLKNDDLGRSFDSTKNISRNNYSSSEDEMYVSSRRRAQHSKASNPRLGSQQRTSAGFYSDATSPRHHDSTISSVKSRYKIQSREEELYQTRSDMDEPIIDFGDEAAYPKPNAKTFNRTQSTQASRSYQRPNPQVAPRQMPQKVPIPSISSTAISSASTQKNAANEQFKLGNFANAAEGYQKAINAVGDTSLHPYLIILYNNIALCQLKNGDSNAAIESCTRALQICKKYSANVSENIAPIGETVDFRLQQVKALQRRASGYEALEKYKQAAQDWDTITKSGISDSRLISQAQSSLVRCQKALDPRKNPSGDTFSNGLSQRPPKPAIHRKPAQRPTTKLDVNESIGVAKIRDIEKLKAAEEAEQFAQSDSVDDEIKAWKEGKQQNLRALLSTLHTVIPEWKVVGMHELIEPNKVKRTYMRAIAKTHPDKLSKGIDIRTKMIAARVFATINEAWDVFKAQNNIS</sequence>
<dbReference type="SUPFAM" id="SSF46565">
    <property type="entry name" value="Chaperone J-domain"/>
    <property type="match status" value="1"/>
</dbReference>
<feature type="region of interest" description="Disordered" evidence="1">
    <location>
        <begin position="371"/>
        <end position="445"/>
    </location>
</feature>
<dbReference type="Gene3D" id="1.10.287.110">
    <property type="entry name" value="DnaJ domain"/>
    <property type="match status" value="1"/>
</dbReference>
<evidence type="ECO:0000256" key="1">
    <source>
        <dbReference type="SAM" id="MobiDB-lite"/>
    </source>
</evidence>
<evidence type="ECO:0000313" key="4">
    <source>
        <dbReference type="EMBL" id="KAJ1919411.1"/>
    </source>
</evidence>
<gene>
    <name evidence="4" type="primary">SWA2</name>
    <name evidence="4" type="ORF">H4219_002003</name>
</gene>
<dbReference type="GO" id="GO:0072318">
    <property type="term" value="P:clathrin coat disassembly"/>
    <property type="evidence" value="ECO:0007669"/>
    <property type="project" value="TreeGrafter"/>
</dbReference>
<feature type="compositionally biased region" description="Polar residues" evidence="1">
    <location>
        <begin position="405"/>
        <end position="427"/>
    </location>
</feature>
<dbReference type="GO" id="GO:0005737">
    <property type="term" value="C:cytoplasm"/>
    <property type="evidence" value="ECO:0007669"/>
    <property type="project" value="TreeGrafter"/>
</dbReference>
<feature type="compositionally biased region" description="Polar residues" evidence="1">
    <location>
        <begin position="376"/>
        <end position="389"/>
    </location>
</feature>
<dbReference type="InterPro" id="IPR019734">
    <property type="entry name" value="TPR_rpt"/>
</dbReference>
<feature type="compositionally biased region" description="Polar residues" evidence="1">
    <location>
        <begin position="674"/>
        <end position="683"/>
    </location>
</feature>
<dbReference type="PANTHER" id="PTHR23172:SF19">
    <property type="entry name" value="J DOMAIN-CONTAINING PROTEIN"/>
    <property type="match status" value="1"/>
</dbReference>
<dbReference type="InterPro" id="IPR009060">
    <property type="entry name" value="UBA-like_sf"/>
</dbReference>
<evidence type="ECO:0000259" key="2">
    <source>
        <dbReference type="PROSITE" id="PS50030"/>
    </source>
</evidence>
<dbReference type="Proteomes" id="UP001150538">
    <property type="component" value="Unassembled WGS sequence"/>
</dbReference>
<dbReference type="SUPFAM" id="SSF46934">
    <property type="entry name" value="UBA-like"/>
    <property type="match status" value="1"/>
</dbReference>
<dbReference type="OrthoDB" id="1717591at2759"/>